<dbReference type="EMBL" id="MGKP01000001">
    <property type="protein sequence ID" value="OGN29961.1"/>
    <property type="molecule type" value="Genomic_DNA"/>
</dbReference>
<dbReference type="STRING" id="1802701.A3A33_01405"/>
<reference evidence="1 2" key="1">
    <citation type="journal article" date="2016" name="Nat. Commun.">
        <title>Thousands of microbial genomes shed light on interconnected biogeochemical processes in an aquifer system.</title>
        <authorList>
            <person name="Anantharaman K."/>
            <person name="Brown C.T."/>
            <person name="Hug L.A."/>
            <person name="Sharon I."/>
            <person name="Castelle C.J."/>
            <person name="Probst A.J."/>
            <person name="Thomas B.C."/>
            <person name="Singh A."/>
            <person name="Wilkins M.J."/>
            <person name="Karaoz U."/>
            <person name="Brodie E.L."/>
            <person name="Williams K.H."/>
            <person name="Hubbard S.S."/>
            <person name="Banfield J.F."/>
        </authorList>
    </citation>
    <scope>NUCLEOTIDE SEQUENCE [LARGE SCALE GENOMIC DNA]</scope>
</reference>
<evidence type="ECO:0000313" key="2">
    <source>
        <dbReference type="Proteomes" id="UP000179047"/>
    </source>
</evidence>
<comment type="caution">
    <text evidence="1">The sequence shown here is derived from an EMBL/GenBank/DDBJ whole genome shotgun (WGS) entry which is preliminary data.</text>
</comment>
<name>A0A1F8GXE1_9BACT</name>
<proteinExistence type="predicted"/>
<protein>
    <submittedName>
        <fullName evidence="1">Uncharacterized protein</fullName>
    </submittedName>
</protein>
<evidence type="ECO:0000313" key="1">
    <source>
        <dbReference type="EMBL" id="OGN29961.1"/>
    </source>
</evidence>
<sequence>MEKKVENALKWIIVILASKNIPYQIAGGFAAKLYGSIRPLNDIDMDIPDKNFSDIFDEVRQYIIYGPVHHKDRRWDCVLMTLEYQGQKIDISGGDTLKMYDEATNSWISGATDFSKSRMMEVFGMTIPVILPGELADYKALLEGDHQKEDIAAVRKWIYTHGNN</sequence>
<dbReference type="InterPro" id="IPR043519">
    <property type="entry name" value="NT_sf"/>
</dbReference>
<dbReference type="Gene3D" id="3.30.460.40">
    <property type="match status" value="1"/>
</dbReference>
<dbReference type="Proteomes" id="UP000179047">
    <property type="component" value="Unassembled WGS sequence"/>
</dbReference>
<dbReference type="SUPFAM" id="SSF81301">
    <property type="entry name" value="Nucleotidyltransferase"/>
    <property type="match status" value="1"/>
</dbReference>
<organism evidence="1 2">
    <name type="scientific">Candidatus Yanofskybacteria bacterium RIFCSPLOWO2_01_FULL_49_25</name>
    <dbReference type="NCBI Taxonomy" id="1802701"/>
    <lineage>
        <taxon>Bacteria</taxon>
        <taxon>Candidatus Yanofskyibacteriota</taxon>
    </lineage>
</organism>
<dbReference type="AlphaFoldDB" id="A0A1F8GXE1"/>
<accession>A0A1F8GXE1</accession>
<gene>
    <name evidence="1" type="ORF">A3A33_01405</name>
</gene>